<dbReference type="Pfam" id="PF00440">
    <property type="entry name" value="TetR_N"/>
    <property type="match status" value="1"/>
</dbReference>
<proteinExistence type="predicted"/>
<dbReference type="STRING" id="1173020.Cha6605_2511"/>
<dbReference type="AlphaFoldDB" id="K9UFF7"/>
<reference evidence="4 5" key="1">
    <citation type="submission" date="2012-05" db="EMBL/GenBank/DDBJ databases">
        <title>Finished chromosome of genome of Chamaesiphon sp. PCC 6605.</title>
        <authorList>
            <consortium name="US DOE Joint Genome Institute"/>
            <person name="Gugger M."/>
            <person name="Coursin T."/>
            <person name="Rippka R."/>
            <person name="Tandeau De Marsac N."/>
            <person name="Huntemann M."/>
            <person name="Wei C.-L."/>
            <person name="Han J."/>
            <person name="Detter J.C."/>
            <person name="Han C."/>
            <person name="Tapia R."/>
            <person name="Chen A."/>
            <person name="Kyrpides N."/>
            <person name="Mavromatis K."/>
            <person name="Markowitz V."/>
            <person name="Szeto E."/>
            <person name="Ivanova N."/>
            <person name="Pagani I."/>
            <person name="Pati A."/>
            <person name="Goodwin L."/>
            <person name="Nordberg H.P."/>
            <person name="Cantor M.N."/>
            <person name="Hua S.X."/>
            <person name="Woyke T."/>
            <person name="Kerfeld C.A."/>
        </authorList>
    </citation>
    <scope>NUCLEOTIDE SEQUENCE [LARGE SCALE GENOMIC DNA]</scope>
    <source>
        <strain evidence="5">ATCC 27169 / PCC 6605</strain>
    </source>
</reference>
<dbReference type="Proteomes" id="UP000010366">
    <property type="component" value="Chromosome"/>
</dbReference>
<name>K9UFF7_CHAP6</name>
<evidence type="ECO:0000256" key="1">
    <source>
        <dbReference type="ARBA" id="ARBA00023125"/>
    </source>
</evidence>
<evidence type="ECO:0000256" key="2">
    <source>
        <dbReference type="PROSITE-ProRule" id="PRU00335"/>
    </source>
</evidence>
<protein>
    <submittedName>
        <fullName evidence="4">Transcriptional regulator</fullName>
    </submittedName>
</protein>
<dbReference type="PROSITE" id="PS50977">
    <property type="entry name" value="HTH_TETR_2"/>
    <property type="match status" value="1"/>
</dbReference>
<dbReference type="GO" id="GO:0003700">
    <property type="term" value="F:DNA-binding transcription factor activity"/>
    <property type="evidence" value="ECO:0007669"/>
    <property type="project" value="TreeGrafter"/>
</dbReference>
<dbReference type="HOGENOM" id="CLU_069356_46_0_3"/>
<evidence type="ECO:0000313" key="4">
    <source>
        <dbReference type="EMBL" id="AFY93565.1"/>
    </source>
</evidence>
<accession>K9UFF7</accession>
<feature type="DNA-binding region" description="H-T-H motif" evidence="2">
    <location>
        <begin position="42"/>
        <end position="61"/>
    </location>
</feature>
<keyword evidence="5" id="KW-1185">Reference proteome</keyword>
<dbReference type="Gene3D" id="1.10.357.10">
    <property type="entry name" value="Tetracycline Repressor, domain 2"/>
    <property type="match status" value="1"/>
</dbReference>
<organism evidence="4 5">
    <name type="scientific">Chamaesiphon minutus (strain ATCC 27169 / PCC 6605)</name>
    <dbReference type="NCBI Taxonomy" id="1173020"/>
    <lineage>
        <taxon>Bacteria</taxon>
        <taxon>Bacillati</taxon>
        <taxon>Cyanobacteriota</taxon>
        <taxon>Cyanophyceae</taxon>
        <taxon>Gomontiellales</taxon>
        <taxon>Chamaesiphonaceae</taxon>
        <taxon>Chamaesiphon</taxon>
    </lineage>
</organism>
<feature type="domain" description="HTH tetR-type" evidence="3">
    <location>
        <begin position="19"/>
        <end position="79"/>
    </location>
</feature>
<dbReference type="Pfam" id="PF17918">
    <property type="entry name" value="TetR_C_15"/>
    <property type="match status" value="1"/>
</dbReference>
<dbReference type="EMBL" id="CP003600">
    <property type="protein sequence ID" value="AFY93565.1"/>
    <property type="molecule type" value="Genomic_DNA"/>
</dbReference>
<dbReference type="OrthoDB" id="9783238at2"/>
<evidence type="ECO:0000259" key="3">
    <source>
        <dbReference type="PROSITE" id="PS50977"/>
    </source>
</evidence>
<dbReference type="InterPro" id="IPR009057">
    <property type="entry name" value="Homeodomain-like_sf"/>
</dbReference>
<gene>
    <name evidence="4" type="ORF">Cha6605_2511</name>
</gene>
<dbReference type="GO" id="GO:0000976">
    <property type="term" value="F:transcription cis-regulatory region binding"/>
    <property type="evidence" value="ECO:0007669"/>
    <property type="project" value="TreeGrafter"/>
</dbReference>
<dbReference type="KEGG" id="cmp:Cha6605_2511"/>
<sequence>MPRKPTTTPRKLPQQDRSRVTFEAILEATARILVEEGYDKANTNRIAERAGISIGSLYQYFPNKESLMTALIEQHSQEMAELVATKLNRSIDSPLEIVIPEIISAVVAAHAINPRLHQVLSEEIPRSGRSEQMQADERIAELLRTYLERWRDAIQPQNIDLTVFILSQTVDSLCHAAVIEHPNFVSNSQFEREVSNLLLSYLIKPISEY</sequence>
<dbReference type="RefSeq" id="WP_015159712.1">
    <property type="nucleotide sequence ID" value="NC_019697.1"/>
</dbReference>
<dbReference type="SUPFAM" id="SSF46689">
    <property type="entry name" value="Homeodomain-like"/>
    <property type="match status" value="1"/>
</dbReference>
<dbReference type="PANTHER" id="PTHR30055:SF223">
    <property type="entry name" value="HTH-TYPE TRANSCRIPTIONAL REGULATOR UIDR"/>
    <property type="match status" value="1"/>
</dbReference>
<dbReference type="PRINTS" id="PR00455">
    <property type="entry name" value="HTHTETR"/>
</dbReference>
<dbReference type="PANTHER" id="PTHR30055">
    <property type="entry name" value="HTH-TYPE TRANSCRIPTIONAL REGULATOR RUTR"/>
    <property type="match status" value="1"/>
</dbReference>
<evidence type="ECO:0000313" key="5">
    <source>
        <dbReference type="Proteomes" id="UP000010366"/>
    </source>
</evidence>
<dbReference type="PATRIC" id="fig|1173020.3.peg.2865"/>
<dbReference type="InterPro" id="IPR001647">
    <property type="entry name" value="HTH_TetR"/>
</dbReference>
<dbReference type="InterPro" id="IPR050109">
    <property type="entry name" value="HTH-type_TetR-like_transc_reg"/>
</dbReference>
<dbReference type="eggNOG" id="COG1309">
    <property type="taxonomic scope" value="Bacteria"/>
</dbReference>
<dbReference type="InterPro" id="IPR041669">
    <property type="entry name" value="TetR_C_15"/>
</dbReference>
<keyword evidence="1 2" id="KW-0238">DNA-binding</keyword>